<sequence>MGICASVHYTRNQGKLSISNGSPSTAKVINSGDGRLQEFRQPIRASNVISDHSNAFFLCNCETMFVNCHVPHVADDEELQPGQIYFLMPNSKSNKPLSLQELCSLAIKASSALDKSAETRRNGGTVSFSRGRKSNRNGKANHEADFQLALKKLG</sequence>
<comment type="caution">
    <text evidence="1">The sequence shown here is derived from an EMBL/GenBank/DDBJ whole genome shotgun (WGS) entry which is preliminary data.</text>
</comment>
<evidence type="ECO:0000313" key="1">
    <source>
        <dbReference type="EMBL" id="KAI3769814.1"/>
    </source>
</evidence>
<organism evidence="1 2">
    <name type="scientific">Arctium lappa</name>
    <name type="common">Greater burdock</name>
    <name type="synonym">Lappa major</name>
    <dbReference type="NCBI Taxonomy" id="4217"/>
    <lineage>
        <taxon>Eukaryota</taxon>
        <taxon>Viridiplantae</taxon>
        <taxon>Streptophyta</taxon>
        <taxon>Embryophyta</taxon>
        <taxon>Tracheophyta</taxon>
        <taxon>Spermatophyta</taxon>
        <taxon>Magnoliopsida</taxon>
        <taxon>eudicotyledons</taxon>
        <taxon>Gunneridae</taxon>
        <taxon>Pentapetalae</taxon>
        <taxon>asterids</taxon>
        <taxon>campanulids</taxon>
        <taxon>Asterales</taxon>
        <taxon>Asteraceae</taxon>
        <taxon>Carduoideae</taxon>
        <taxon>Cardueae</taxon>
        <taxon>Arctiinae</taxon>
        <taxon>Arctium</taxon>
    </lineage>
</organism>
<evidence type="ECO:0000313" key="2">
    <source>
        <dbReference type="Proteomes" id="UP001055879"/>
    </source>
</evidence>
<reference evidence="2" key="1">
    <citation type="journal article" date="2022" name="Mol. Ecol. Resour.">
        <title>The genomes of chicory, endive, great burdock and yacon provide insights into Asteraceae palaeo-polyploidization history and plant inulin production.</title>
        <authorList>
            <person name="Fan W."/>
            <person name="Wang S."/>
            <person name="Wang H."/>
            <person name="Wang A."/>
            <person name="Jiang F."/>
            <person name="Liu H."/>
            <person name="Zhao H."/>
            <person name="Xu D."/>
            <person name="Zhang Y."/>
        </authorList>
    </citation>
    <scope>NUCLEOTIDE SEQUENCE [LARGE SCALE GENOMIC DNA]</scope>
    <source>
        <strain evidence="2">cv. Niubang</strain>
    </source>
</reference>
<keyword evidence="2" id="KW-1185">Reference proteome</keyword>
<dbReference type="Proteomes" id="UP001055879">
    <property type="component" value="Linkage Group LG01"/>
</dbReference>
<name>A0ACB9FEU6_ARCLA</name>
<protein>
    <submittedName>
        <fullName evidence="1">Uncharacterized protein</fullName>
    </submittedName>
</protein>
<dbReference type="EMBL" id="CM042047">
    <property type="protein sequence ID" value="KAI3769814.1"/>
    <property type="molecule type" value="Genomic_DNA"/>
</dbReference>
<reference evidence="1 2" key="2">
    <citation type="journal article" date="2022" name="Mol. Ecol. Resour.">
        <title>The genomes of chicory, endive, great burdock and yacon provide insights into Asteraceae paleo-polyploidization history and plant inulin production.</title>
        <authorList>
            <person name="Fan W."/>
            <person name="Wang S."/>
            <person name="Wang H."/>
            <person name="Wang A."/>
            <person name="Jiang F."/>
            <person name="Liu H."/>
            <person name="Zhao H."/>
            <person name="Xu D."/>
            <person name="Zhang Y."/>
        </authorList>
    </citation>
    <scope>NUCLEOTIDE SEQUENCE [LARGE SCALE GENOMIC DNA]</scope>
    <source>
        <strain evidence="2">cv. Niubang</strain>
    </source>
</reference>
<accession>A0ACB9FEU6</accession>
<proteinExistence type="predicted"/>
<gene>
    <name evidence="1" type="ORF">L6452_00927</name>
</gene>